<feature type="compositionally biased region" description="Basic and acidic residues" evidence="2">
    <location>
        <begin position="1"/>
        <end position="11"/>
    </location>
</feature>
<feature type="compositionally biased region" description="Basic and acidic residues" evidence="2">
    <location>
        <begin position="84"/>
        <end position="122"/>
    </location>
</feature>
<feature type="compositionally biased region" description="Polar residues" evidence="2">
    <location>
        <begin position="199"/>
        <end position="213"/>
    </location>
</feature>
<dbReference type="RefSeq" id="XP_022473319.1">
    <property type="nucleotide sequence ID" value="XM_022620165.1"/>
</dbReference>
<evidence type="ECO:0000256" key="1">
    <source>
        <dbReference type="SAM" id="Coils"/>
    </source>
</evidence>
<comment type="caution">
    <text evidence="3">The sequence shown here is derived from an EMBL/GenBank/DDBJ whole genome shotgun (WGS) entry which is preliminary data.</text>
</comment>
<feature type="compositionally biased region" description="Polar residues" evidence="2">
    <location>
        <begin position="395"/>
        <end position="411"/>
    </location>
</feature>
<feature type="compositionally biased region" description="Low complexity" evidence="2">
    <location>
        <begin position="416"/>
        <end position="430"/>
    </location>
</feature>
<dbReference type="OrthoDB" id="5424692at2759"/>
<dbReference type="STRING" id="1209926.A0A1G4B404"/>
<feature type="coiled-coil region" evidence="1">
    <location>
        <begin position="488"/>
        <end position="515"/>
    </location>
</feature>
<evidence type="ECO:0000313" key="4">
    <source>
        <dbReference type="Proteomes" id="UP000176998"/>
    </source>
</evidence>
<keyword evidence="4" id="KW-1185">Reference proteome</keyword>
<feature type="compositionally biased region" description="Low complexity" evidence="2">
    <location>
        <begin position="311"/>
        <end position="325"/>
    </location>
</feature>
<evidence type="ECO:0008006" key="5">
    <source>
        <dbReference type="Google" id="ProtNLM"/>
    </source>
</evidence>
<proteinExistence type="predicted"/>
<feature type="compositionally biased region" description="Pro residues" evidence="2">
    <location>
        <begin position="336"/>
        <end position="348"/>
    </location>
</feature>
<name>A0A1G4B404_9PEZI</name>
<sequence length="550" mass="60133">MDRDRRSRYEDGEVTSYVPGRSPARRRSRSAERYRRDRSRERDPRPQSDTWRRRDRTRSPPPVRRPSPRRSPSRRRSPIGRSPAIRDERSDRARSPPRRDNRDRERERERDRDFDRRDDRYRSLPPFAQTPVSLPIRRRSRSPYGRDRGPRDRSPPRRSPAPAPRGNYRPRSRSTSRRGGGERYVGSSYRRASPPRDSGISSAITSRSASGKSSPHLPPSTRARSRPQSRERGERVERVEREQQREREREPTPLQTGASAASSSSTMTTTIREAPKPAANATANAAVSASSAIAAPQEPVPPVAKTPPRGPAALRAPPTGPAATRNFTAPAGSPAVQPPRHPPTPSVPPSRADAVSPTIPPAGPRGYIAPARGGGYSARGGRGSWSGPSPRQAPAPTTSPSAIGNGPSTIPTGPRANPSNTTPSSTSSAPKAFNPPTGPSSQHVAGNSRPTLAQSMLATLPPIIPGGKIDPSLLPTTTGITRDIEPHYKKLKAEEEKARAELDAKQDKLRQSLQMWDKLEMESKAWKTRVDLSEQSLKSLAGEGMGGAAF</sequence>
<keyword evidence="1" id="KW-0175">Coiled coil</keyword>
<feature type="compositionally biased region" description="Pro residues" evidence="2">
    <location>
        <begin position="298"/>
        <end position="310"/>
    </location>
</feature>
<organism evidence="3 4">
    <name type="scientific">Colletotrichum orchidophilum</name>
    <dbReference type="NCBI Taxonomy" id="1209926"/>
    <lineage>
        <taxon>Eukaryota</taxon>
        <taxon>Fungi</taxon>
        <taxon>Dikarya</taxon>
        <taxon>Ascomycota</taxon>
        <taxon>Pezizomycotina</taxon>
        <taxon>Sordariomycetes</taxon>
        <taxon>Hypocreomycetidae</taxon>
        <taxon>Glomerellales</taxon>
        <taxon>Glomerellaceae</taxon>
        <taxon>Colletotrichum</taxon>
    </lineage>
</organism>
<dbReference type="GeneID" id="34561675"/>
<feature type="compositionally biased region" description="Low complexity" evidence="2">
    <location>
        <begin position="256"/>
        <end position="296"/>
    </location>
</feature>
<feature type="compositionally biased region" description="Gly residues" evidence="2">
    <location>
        <begin position="372"/>
        <end position="384"/>
    </location>
</feature>
<dbReference type="Proteomes" id="UP000176998">
    <property type="component" value="Unassembled WGS sequence"/>
</dbReference>
<evidence type="ECO:0000256" key="2">
    <source>
        <dbReference type="SAM" id="MobiDB-lite"/>
    </source>
</evidence>
<dbReference type="EMBL" id="MJBS01000073">
    <property type="protein sequence ID" value="OHE96158.1"/>
    <property type="molecule type" value="Genomic_DNA"/>
</dbReference>
<evidence type="ECO:0000313" key="3">
    <source>
        <dbReference type="EMBL" id="OHE96158.1"/>
    </source>
</evidence>
<accession>A0A1G4B404</accession>
<feature type="compositionally biased region" description="Basic and acidic residues" evidence="2">
    <location>
        <begin position="228"/>
        <end position="251"/>
    </location>
</feature>
<protein>
    <recommendedName>
        <fullName evidence="5">Serine/arginine repetitive matrix protein 1</fullName>
    </recommendedName>
</protein>
<feature type="compositionally biased region" description="Basic and acidic residues" evidence="2">
    <location>
        <begin position="29"/>
        <end position="52"/>
    </location>
</feature>
<feature type="compositionally biased region" description="Polar residues" evidence="2">
    <location>
        <begin position="439"/>
        <end position="457"/>
    </location>
</feature>
<gene>
    <name evidence="3" type="ORF">CORC01_08535</name>
</gene>
<feature type="region of interest" description="Disordered" evidence="2">
    <location>
        <begin position="1"/>
        <end position="458"/>
    </location>
</feature>
<feature type="compositionally biased region" description="Basic and acidic residues" evidence="2">
    <location>
        <begin position="144"/>
        <end position="155"/>
    </location>
</feature>
<reference evidence="3 4" key="1">
    <citation type="submission" date="2016-09" db="EMBL/GenBank/DDBJ databases">
        <authorList>
            <person name="Capua I."/>
            <person name="De Benedictis P."/>
            <person name="Joannis T."/>
            <person name="Lombin L.H."/>
            <person name="Cattoli G."/>
        </authorList>
    </citation>
    <scope>NUCLEOTIDE SEQUENCE [LARGE SCALE GENOMIC DNA]</scope>
    <source>
        <strain evidence="3 4">IMI 309357</strain>
    </source>
</reference>
<dbReference type="AlphaFoldDB" id="A0A1G4B404"/>
<feature type="compositionally biased region" description="Basic residues" evidence="2">
    <location>
        <begin position="66"/>
        <end position="78"/>
    </location>
</feature>